<evidence type="ECO:0000313" key="7">
    <source>
        <dbReference type="EMBL" id="MFC7135622.1"/>
    </source>
</evidence>
<dbReference type="EMBL" id="JBHSZG010000001">
    <property type="protein sequence ID" value="MFC7135622.1"/>
    <property type="molecule type" value="Genomic_DNA"/>
</dbReference>
<dbReference type="CDD" id="cd07023">
    <property type="entry name" value="S49_Sppa_N_C"/>
    <property type="match status" value="1"/>
</dbReference>
<organism evidence="7 8">
    <name type="scientific">Halobaculum litoreum</name>
    <dbReference type="NCBI Taxonomy" id="3031998"/>
    <lineage>
        <taxon>Archaea</taxon>
        <taxon>Methanobacteriati</taxon>
        <taxon>Methanobacteriota</taxon>
        <taxon>Stenosarchaea group</taxon>
        <taxon>Halobacteria</taxon>
        <taxon>Halobacteriales</taxon>
        <taxon>Haloferacaceae</taxon>
        <taxon>Halobaculum</taxon>
    </lineage>
</organism>
<dbReference type="InterPro" id="IPR047272">
    <property type="entry name" value="S49_SppA_C"/>
</dbReference>
<sequence>MVVSVGSSISGSSVDEAVAHLRDARTNDSIEAVVLSVDSPGGSAAQSERLYMAVERTAAVMPVVSSVQGMAASGGYYAVAPTDRIFTLPAAEVGSVGVIATAPADTLQLHQERSGQGVRTRGPDPPRGRGAQSAFVESVLKHRELNMSRTELEHAKTYIGMRAVENGLVDEIGTTADAVDYAANEAGLDSYDVTRRDASPSMGLLLFEETANGTVVLAEPTDSPYRYYMTVGEPADEVVIYNAS</sequence>
<comment type="caution">
    <text evidence="7">The sequence shown here is derived from an EMBL/GenBank/DDBJ whole genome shotgun (WGS) entry which is preliminary data.</text>
</comment>
<protein>
    <submittedName>
        <fullName evidence="7">S49 family peptidase</fullName>
        <ecNumber evidence="7">3.4.21.-</ecNumber>
    </submittedName>
</protein>
<keyword evidence="4" id="KW-0720">Serine protease</keyword>
<evidence type="ECO:0000256" key="1">
    <source>
        <dbReference type="ARBA" id="ARBA00008683"/>
    </source>
</evidence>
<evidence type="ECO:0000256" key="5">
    <source>
        <dbReference type="SAM" id="MobiDB-lite"/>
    </source>
</evidence>
<keyword evidence="3 7" id="KW-0378">Hydrolase</keyword>
<evidence type="ECO:0000259" key="6">
    <source>
        <dbReference type="Pfam" id="PF01343"/>
    </source>
</evidence>
<evidence type="ECO:0000256" key="2">
    <source>
        <dbReference type="ARBA" id="ARBA00022670"/>
    </source>
</evidence>
<keyword evidence="2" id="KW-0645">Protease</keyword>
<reference evidence="7 8" key="1">
    <citation type="journal article" date="2019" name="Int. J. Syst. Evol. Microbiol.">
        <title>The Global Catalogue of Microorganisms (GCM) 10K type strain sequencing project: providing services to taxonomists for standard genome sequencing and annotation.</title>
        <authorList>
            <consortium name="The Broad Institute Genomics Platform"/>
            <consortium name="The Broad Institute Genome Sequencing Center for Infectious Disease"/>
            <person name="Wu L."/>
            <person name="Ma J."/>
        </authorList>
    </citation>
    <scope>NUCLEOTIDE SEQUENCE [LARGE SCALE GENOMIC DNA]</scope>
    <source>
        <strain evidence="7 8">DT92</strain>
    </source>
</reference>
<proteinExistence type="inferred from homology"/>
<dbReference type="Proteomes" id="UP001596368">
    <property type="component" value="Unassembled WGS sequence"/>
</dbReference>
<evidence type="ECO:0000256" key="3">
    <source>
        <dbReference type="ARBA" id="ARBA00022801"/>
    </source>
</evidence>
<dbReference type="InterPro" id="IPR029045">
    <property type="entry name" value="ClpP/crotonase-like_dom_sf"/>
</dbReference>
<dbReference type="PANTHER" id="PTHR42987:SF4">
    <property type="entry name" value="PROTEASE SOHB-RELATED"/>
    <property type="match status" value="1"/>
</dbReference>
<evidence type="ECO:0000256" key="4">
    <source>
        <dbReference type="ARBA" id="ARBA00022825"/>
    </source>
</evidence>
<dbReference type="GO" id="GO:0006508">
    <property type="term" value="P:proteolysis"/>
    <property type="evidence" value="ECO:0007669"/>
    <property type="project" value="UniProtKB-KW"/>
</dbReference>
<comment type="similarity">
    <text evidence="1">Belongs to the peptidase S49 family.</text>
</comment>
<dbReference type="InterPro" id="IPR002142">
    <property type="entry name" value="Peptidase_S49"/>
</dbReference>
<accession>A0ABD5XKF4</accession>
<dbReference type="PANTHER" id="PTHR42987">
    <property type="entry name" value="PEPTIDASE S49"/>
    <property type="match status" value="1"/>
</dbReference>
<feature type="domain" description="Peptidase S49" evidence="6">
    <location>
        <begin position="57"/>
        <end position="102"/>
    </location>
</feature>
<dbReference type="Gene3D" id="3.90.226.10">
    <property type="entry name" value="2-enoyl-CoA Hydratase, Chain A, domain 1"/>
    <property type="match status" value="1"/>
</dbReference>
<gene>
    <name evidence="7" type="ORF">ACFQRB_01375</name>
</gene>
<dbReference type="AlphaFoldDB" id="A0ABD5XKF4"/>
<feature type="region of interest" description="Disordered" evidence="5">
    <location>
        <begin position="111"/>
        <end position="131"/>
    </location>
</feature>
<dbReference type="SUPFAM" id="SSF52096">
    <property type="entry name" value="ClpP/crotonase"/>
    <property type="match status" value="1"/>
</dbReference>
<dbReference type="Pfam" id="PF01343">
    <property type="entry name" value="Peptidase_S49"/>
    <property type="match status" value="2"/>
</dbReference>
<name>A0ABD5XKF4_9EURY</name>
<keyword evidence="8" id="KW-1185">Reference proteome</keyword>
<dbReference type="EC" id="3.4.21.-" evidence="7"/>
<feature type="domain" description="Peptidase S49" evidence="6">
    <location>
        <begin position="133"/>
        <end position="188"/>
    </location>
</feature>
<evidence type="ECO:0000313" key="8">
    <source>
        <dbReference type="Proteomes" id="UP001596368"/>
    </source>
</evidence>
<dbReference type="GO" id="GO:0008236">
    <property type="term" value="F:serine-type peptidase activity"/>
    <property type="evidence" value="ECO:0007669"/>
    <property type="project" value="UniProtKB-KW"/>
</dbReference>